<evidence type="ECO:0008006" key="4">
    <source>
        <dbReference type="Google" id="ProtNLM"/>
    </source>
</evidence>
<accession>A0ABQ5F8K3</accession>
<gene>
    <name evidence="2" type="ORF">Tco_1002600</name>
</gene>
<dbReference type="Proteomes" id="UP001151760">
    <property type="component" value="Unassembled WGS sequence"/>
</dbReference>
<reference evidence="2" key="1">
    <citation type="journal article" date="2022" name="Int. J. Mol. Sci.">
        <title>Draft Genome of Tanacetum Coccineum: Genomic Comparison of Closely Related Tanacetum-Family Plants.</title>
        <authorList>
            <person name="Yamashiro T."/>
            <person name="Shiraishi A."/>
            <person name="Nakayama K."/>
            <person name="Satake H."/>
        </authorList>
    </citation>
    <scope>NUCLEOTIDE SEQUENCE</scope>
</reference>
<sequence>MEDRAVESESLGPQHHHNLHIVVTARISNSSSMYYTSMVLMLEVASTSRSIYSTIVHTLPLVFTTFPNTLATTYTLAPLHHSPLSQPSLVFLPSTPPSPIRFIGAIRDAHDSGRDRPELPLPPRKSGRRDMERDVGYRITDSDRQAHAYTRHLMEIEARLSREAWRQSMDASCSWPAAVTSEMLKADHRRSAEIRELRIADRTRQQLIQTLTMMQDSRDPLEVLHSQSCQRRLVAVHRLDHVMASHFVYSLLSITGLIPASKALGNGMTDHTSGSWWQEGLNAVARELHLSQDFMKCKPLYFKGTEGVVELTQWFERMETVFRISNCSVENQIKFSTCTLLAGALTWNEMKKLEAELRNLKVKGTDVIGYNQRFQELALLSSKPKTMQEAVEMATELMDKKVSTIAER</sequence>
<keyword evidence="3" id="KW-1185">Reference proteome</keyword>
<evidence type="ECO:0000313" key="2">
    <source>
        <dbReference type="EMBL" id="GJT59067.1"/>
    </source>
</evidence>
<name>A0ABQ5F8K3_9ASTR</name>
<comment type="caution">
    <text evidence="2">The sequence shown here is derived from an EMBL/GenBank/DDBJ whole genome shotgun (WGS) entry which is preliminary data.</text>
</comment>
<evidence type="ECO:0000256" key="1">
    <source>
        <dbReference type="SAM" id="MobiDB-lite"/>
    </source>
</evidence>
<reference evidence="2" key="2">
    <citation type="submission" date="2022-01" db="EMBL/GenBank/DDBJ databases">
        <authorList>
            <person name="Yamashiro T."/>
            <person name="Shiraishi A."/>
            <person name="Satake H."/>
            <person name="Nakayama K."/>
        </authorList>
    </citation>
    <scope>NUCLEOTIDE SEQUENCE</scope>
</reference>
<protein>
    <recommendedName>
        <fullName evidence="4">Retrotransposon gag domain-containing protein</fullName>
    </recommendedName>
</protein>
<dbReference type="EMBL" id="BQNB010017075">
    <property type="protein sequence ID" value="GJT59067.1"/>
    <property type="molecule type" value="Genomic_DNA"/>
</dbReference>
<proteinExistence type="predicted"/>
<organism evidence="2 3">
    <name type="scientific">Tanacetum coccineum</name>
    <dbReference type="NCBI Taxonomy" id="301880"/>
    <lineage>
        <taxon>Eukaryota</taxon>
        <taxon>Viridiplantae</taxon>
        <taxon>Streptophyta</taxon>
        <taxon>Embryophyta</taxon>
        <taxon>Tracheophyta</taxon>
        <taxon>Spermatophyta</taxon>
        <taxon>Magnoliopsida</taxon>
        <taxon>eudicotyledons</taxon>
        <taxon>Gunneridae</taxon>
        <taxon>Pentapetalae</taxon>
        <taxon>asterids</taxon>
        <taxon>campanulids</taxon>
        <taxon>Asterales</taxon>
        <taxon>Asteraceae</taxon>
        <taxon>Asteroideae</taxon>
        <taxon>Anthemideae</taxon>
        <taxon>Anthemidinae</taxon>
        <taxon>Tanacetum</taxon>
    </lineage>
</organism>
<evidence type="ECO:0000313" key="3">
    <source>
        <dbReference type="Proteomes" id="UP001151760"/>
    </source>
</evidence>
<feature type="region of interest" description="Disordered" evidence="1">
    <location>
        <begin position="110"/>
        <end position="132"/>
    </location>
</feature>